<evidence type="ECO:0000313" key="2">
    <source>
        <dbReference type="EMBL" id="GGN21826.1"/>
    </source>
</evidence>
<accession>A0A918CTL5</accession>
<evidence type="ECO:0000313" key="3">
    <source>
        <dbReference type="Proteomes" id="UP000653411"/>
    </source>
</evidence>
<name>A0A918CTL5_9ACTN</name>
<dbReference type="Proteomes" id="UP000653411">
    <property type="component" value="Unassembled WGS sequence"/>
</dbReference>
<dbReference type="AlphaFoldDB" id="A0A918CTL5"/>
<reference evidence="2" key="2">
    <citation type="submission" date="2020-09" db="EMBL/GenBank/DDBJ databases">
        <authorList>
            <person name="Sun Q."/>
            <person name="Zhou Y."/>
        </authorList>
    </citation>
    <scope>NUCLEOTIDE SEQUENCE</scope>
    <source>
        <strain evidence="2">CGMCC 4.7110</strain>
    </source>
</reference>
<sequence>MVVFPAHGQASELVEQGGGLPDDVAESERRRAFGNGIPREHPQVVAQDREITTRPGGGEEQAERRWAACTNEGTARTFAGAALPHTDLAPDDVLVDRRAHLMHWSWPTLGTAFIDRRSAPRRGAVTLCYPRIFACSWRSAIPAVRFPLFAGCSFLPGLPRYVPHAEGSP</sequence>
<keyword evidence="3" id="KW-1185">Reference proteome</keyword>
<dbReference type="EMBL" id="BMML01000012">
    <property type="protein sequence ID" value="GGN21826.1"/>
    <property type="molecule type" value="Genomic_DNA"/>
</dbReference>
<feature type="region of interest" description="Disordered" evidence="1">
    <location>
        <begin position="1"/>
        <end position="62"/>
    </location>
</feature>
<protein>
    <submittedName>
        <fullName evidence="2">Uncharacterized protein</fullName>
    </submittedName>
</protein>
<gene>
    <name evidence="2" type="ORF">GCM10011578_053250</name>
</gene>
<evidence type="ECO:0000256" key="1">
    <source>
        <dbReference type="SAM" id="MobiDB-lite"/>
    </source>
</evidence>
<organism evidence="2 3">
    <name type="scientific">Streptomyces fuscichromogenes</name>
    <dbReference type="NCBI Taxonomy" id="1324013"/>
    <lineage>
        <taxon>Bacteria</taxon>
        <taxon>Bacillati</taxon>
        <taxon>Actinomycetota</taxon>
        <taxon>Actinomycetes</taxon>
        <taxon>Kitasatosporales</taxon>
        <taxon>Streptomycetaceae</taxon>
        <taxon>Streptomyces</taxon>
    </lineage>
</organism>
<comment type="caution">
    <text evidence="2">The sequence shown here is derived from an EMBL/GenBank/DDBJ whole genome shotgun (WGS) entry which is preliminary data.</text>
</comment>
<proteinExistence type="predicted"/>
<reference evidence="2" key="1">
    <citation type="journal article" date="2014" name="Int. J. Syst. Evol. Microbiol.">
        <title>Complete genome sequence of Corynebacterium casei LMG S-19264T (=DSM 44701T), isolated from a smear-ripened cheese.</title>
        <authorList>
            <consortium name="US DOE Joint Genome Institute (JGI-PGF)"/>
            <person name="Walter F."/>
            <person name="Albersmeier A."/>
            <person name="Kalinowski J."/>
            <person name="Ruckert C."/>
        </authorList>
    </citation>
    <scope>NUCLEOTIDE SEQUENCE</scope>
    <source>
        <strain evidence="2">CGMCC 4.7110</strain>
    </source>
</reference>
<feature type="compositionally biased region" description="Basic and acidic residues" evidence="1">
    <location>
        <begin position="38"/>
        <end position="52"/>
    </location>
</feature>